<proteinExistence type="inferred from homology"/>
<name>A0A1X2GRY5_9FUNG</name>
<dbReference type="AlphaFoldDB" id="A0A1X2GRY5"/>
<evidence type="ECO:0000313" key="6">
    <source>
        <dbReference type="Proteomes" id="UP000242146"/>
    </source>
</evidence>
<evidence type="ECO:0000313" key="5">
    <source>
        <dbReference type="EMBL" id="ORX59835.1"/>
    </source>
</evidence>
<keyword evidence="6" id="KW-1185">Reference proteome</keyword>
<evidence type="ECO:0000256" key="2">
    <source>
        <dbReference type="ARBA" id="ARBA00008796"/>
    </source>
</evidence>
<dbReference type="OrthoDB" id="5959761at2759"/>
<dbReference type="GO" id="GO:0075523">
    <property type="term" value="P:viral translational frameshifting"/>
    <property type="evidence" value="ECO:0007669"/>
    <property type="project" value="UniProtKB-KW"/>
</dbReference>
<reference evidence="5 6" key="1">
    <citation type="submission" date="2016-07" db="EMBL/GenBank/DDBJ databases">
        <title>Pervasive Adenine N6-methylation of Active Genes in Fungi.</title>
        <authorList>
            <consortium name="DOE Joint Genome Institute"/>
            <person name="Mondo S.J."/>
            <person name="Dannebaum R.O."/>
            <person name="Kuo R.C."/>
            <person name="Labutti K."/>
            <person name="Haridas S."/>
            <person name="Kuo A."/>
            <person name="Salamov A."/>
            <person name="Ahrendt S.R."/>
            <person name="Lipzen A."/>
            <person name="Sullivan W."/>
            <person name="Andreopoulos W.B."/>
            <person name="Clum A."/>
            <person name="Lindquist E."/>
            <person name="Daum C."/>
            <person name="Ramamoorthy G.K."/>
            <person name="Gryganskyi A."/>
            <person name="Culley D."/>
            <person name="Magnuson J.K."/>
            <person name="James T.Y."/>
            <person name="O'Malley M.A."/>
            <person name="Stajich J.E."/>
            <person name="Spatafora J.W."/>
            <person name="Visel A."/>
            <person name="Grigoriev I.V."/>
        </authorList>
    </citation>
    <scope>NUCLEOTIDE SEQUENCE [LARGE SCALE GENOMIC DNA]</scope>
    <source>
        <strain evidence="5 6">NRRL 3301</strain>
    </source>
</reference>
<dbReference type="Pfam" id="PF02100">
    <property type="entry name" value="ODC_AZ"/>
    <property type="match status" value="1"/>
</dbReference>
<comment type="subunit">
    <text evidence="3">Interacts with ODC and thereby sterically blocks ODC homodimerization.</text>
</comment>
<gene>
    <name evidence="5" type="ORF">DM01DRAFT_1405306</name>
</gene>
<comment type="caution">
    <text evidence="5">The sequence shown here is derived from an EMBL/GenBank/DDBJ whole genome shotgun (WGS) entry which is preliminary data.</text>
</comment>
<dbReference type="GO" id="GO:0008073">
    <property type="term" value="F:ornithine decarboxylase inhibitor activity"/>
    <property type="evidence" value="ECO:0007669"/>
    <property type="project" value="InterPro"/>
</dbReference>
<accession>A0A1X2GRY5</accession>
<comment type="similarity">
    <text evidence="2">Belongs to the ODC antizyme family.</text>
</comment>
<dbReference type="SUPFAM" id="SSF55729">
    <property type="entry name" value="Acyl-CoA N-acyltransferases (Nat)"/>
    <property type="match status" value="1"/>
</dbReference>
<organism evidence="5 6">
    <name type="scientific">Hesseltinella vesiculosa</name>
    <dbReference type="NCBI Taxonomy" id="101127"/>
    <lineage>
        <taxon>Eukaryota</taxon>
        <taxon>Fungi</taxon>
        <taxon>Fungi incertae sedis</taxon>
        <taxon>Mucoromycota</taxon>
        <taxon>Mucoromycotina</taxon>
        <taxon>Mucoromycetes</taxon>
        <taxon>Mucorales</taxon>
        <taxon>Cunninghamellaceae</taxon>
        <taxon>Hesseltinella</taxon>
    </lineage>
</organism>
<keyword evidence="4" id="KW-0688">Ribosomal frameshifting</keyword>
<dbReference type="InterPro" id="IPR038581">
    <property type="entry name" value="ODC_AZ_sf"/>
</dbReference>
<evidence type="ECO:0000256" key="1">
    <source>
        <dbReference type="ARBA" id="ARBA00002307"/>
    </source>
</evidence>
<dbReference type="EMBL" id="MCGT01000005">
    <property type="protein sequence ID" value="ORX59835.1"/>
    <property type="molecule type" value="Genomic_DNA"/>
</dbReference>
<sequence length="176" mass="19564">MIIAKPLKKPICIPLQTFPPTNPSLVEKAPPSPPATDLITHGRLGQDFVAKLFGDTKVDKCVEQVMTIRLPISDAPAPFRQLESHAFIFNDTVFMSSPVVVGEENECCAQDFQSSVTRFIELAEEKTGCSALVVAIDKQKHEVNAILRAYMYLGFQLVNPSIYQQHPQFTLVGYEL</sequence>
<dbReference type="Gene3D" id="3.40.630.60">
    <property type="match status" value="1"/>
</dbReference>
<dbReference type="Proteomes" id="UP000242146">
    <property type="component" value="Unassembled WGS sequence"/>
</dbReference>
<dbReference type="InterPro" id="IPR002993">
    <property type="entry name" value="ODC_AZ"/>
</dbReference>
<evidence type="ECO:0000256" key="3">
    <source>
        <dbReference type="ARBA" id="ARBA00011486"/>
    </source>
</evidence>
<comment type="function">
    <text evidence="1">Ornithine decarboxylase (ODC) antizyme protein that negatively regulates ODC activity and intracellular polyamine biosynthesis in response to increased intracellular polyamine levels. Binds to ODC monomers, inhibiting the assembly of the functional ODC homodimer, and targets the monomers for ubiquitin-independent proteolytic destruction by the 26S proteasome.</text>
</comment>
<evidence type="ECO:0000256" key="4">
    <source>
        <dbReference type="ARBA" id="ARBA00022758"/>
    </source>
</evidence>
<protein>
    <submittedName>
        <fullName evidence="5">Uncharacterized protein</fullName>
    </submittedName>
</protein>
<dbReference type="InterPro" id="IPR016181">
    <property type="entry name" value="Acyl_CoA_acyltransferase"/>
</dbReference>